<dbReference type="InterPro" id="IPR013106">
    <property type="entry name" value="Ig_V-set"/>
</dbReference>
<dbReference type="GO" id="GO:0004888">
    <property type="term" value="F:transmembrane signaling receptor activity"/>
    <property type="evidence" value="ECO:0007669"/>
    <property type="project" value="TreeGrafter"/>
</dbReference>
<evidence type="ECO:0000256" key="1">
    <source>
        <dbReference type="ARBA" id="ARBA00004370"/>
    </source>
</evidence>
<dbReference type="AlphaFoldDB" id="A0A3Q3EH50"/>
<dbReference type="InterPro" id="IPR050671">
    <property type="entry name" value="CD300_family_receptors"/>
</dbReference>
<dbReference type="SUPFAM" id="SSF48726">
    <property type="entry name" value="Immunoglobulin"/>
    <property type="match status" value="1"/>
</dbReference>
<dbReference type="PANTHER" id="PTHR11860:SF87">
    <property type="entry name" value="CMRF35-LIKE MOLECULE 8"/>
    <property type="match status" value="1"/>
</dbReference>
<dbReference type="Ensembl" id="ENSLBET00000005682.1">
    <property type="protein sequence ID" value="ENSLBEP00000005406.1"/>
    <property type="gene ID" value="ENSLBEG00000004151.1"/>
</dbReference>
<evidence type="ECO:0000313" key="5">
    <source>
        <dbReference type="Ensembl" id="ENSLBEP00000005406.1"/>
    </source>
</evidence>
<name>A0A3Q3EH50_9LABR</name>
<organism evidence="5 6">
    <name type="scientific">Labrus bergylta</name>
    <name type="common">ballan wrasse</name>
    <dbReference type="NCBI Taxonomy" id="56723"/>
    <lineage>
        <taxon>Eukaryota</taxon>
        <taxon>Metazoa</taxon>
        <taxon>Chordata</taxon>
        <taxon>Craniata</taxon>
        <taxon>Vertebrata</taxon>
        <taxon>Euteleostomi</taxon>
        <taxon>Actinopterygii</taxon>
        <taxon>Neopterygii</taxon>
        <taxon>Teleostei</taxon>
        <taxon>Neoteleostei</taxon>
        <taxon>Acanthomorphata</taxon>
        <taxon>Eupercaria</taxon>
        <taxon>Labriformes</taxon>
        <taxon>Labridae</taxon>
        <taxon>Labrus</taxon>
    </lineage>
</organism>
<keyword evidence="2" id="KW-0812">Transmembrane</keyword>
<dbReference type="Proteomes" id="UP000261660">
    <property type="component" value="Unplaced"/>
</dbReference>
<protein>
    <recommendedName>
        <fullName evidence="4">Immunoglobulin domain-containing protein</fullName>
    </recommendedName>
</protein>
<reference evidence="5" key="1">
    <citation type="submission" date="2025-08" db="UniProtKB">
        <authorList>
            <consortium name="Ensembl"/>
        </authorList>
    </citation>
    <scope>IDENTIFICATION</scope>
</reference>
<dbReference type="InterPro" id="IPR036179">
    <property type="entry name" value="Ig-like_dom_sf"/>
</dbReference>
<keyword evidence="6" id="KW-1185">Reference proteome</keyword>
<dbReference type="InterPro" id="IPR013783">
    <property type="entry name" value="Ig-like_fold"/>
</dbReference>
<dbReference type="Pfam" id="PF07686">
    <property type="entry name" value="V-set"/>
    <property type="match status" value="1"/>
</dbReference>
<evidence type="ECO:0000256" key="2">
    <source>
        <dbReference type="ARBA" id="ARBA00022692"/>
    </source>
</evidence>
<dbReference type="SMART" id="SM00409">
    <property type="entry name" value="IG"/>
    <property type="match status" value="1"/>
</dbReference>
<accession>A0A3Q3EH50</accession>
<comment type="subcellular location">
    <subcellularLocation>
        <location evidence="1">Membrane</location>
    </subcellularLocation>
</comment>
<evidence type="ECO:0000313" key="6">
    <source>
        <dbReference type="Proteomes" id="UP000261660"/>
    </source>
</evidence>
<dbReference type="Gene3D" id="2.60.40.10">
    <property type="entry name" value="Immunoglobulins"/>
    <property type="match status" value="1"/>
</dbReference>
<keyword evidence="3" id="KW-0472">Membrane</keyword>
<evidence type="ECO:0000259" key="4">
    <source>
        <dbReference type="SMART" id="SM00409"/>
    </source>
</evidence>
<dbReference type="GeneTree" id="ENSGT01030000234941"/>
<dbReference type="PANTHER" id="PTHR11860">
    <property type="entry name" value="POLYMERIC-IMMUNOGLOBULIN RECEPTOR"/>
    <property type="match status" value="1"/>
</dbReference>
<dbReference type="InterPro" id="IPR003599">
    <property type="entry name" value="Ig_sub"/>
</dbReference>
<sequence length="118" mass="13510">MLWICLDQKLTDGNPVREGTEGGNISVECSFKSSVRRKVFCRNDCKDGDILCKTTDVSAQCGRYSIELRNTVLYVSITNLRKSDSGSYKCWLDRYWAPDSSETFELRVKEGEFLLLHL</sequence>
<proteinExistence type="predicted"/>
<dbReference type="GO" id="GO:0005886">
    <property type="term" value="C:plasma membrane"/>
    <property type="evidence" value="ECO:0007669"/>
    <property type="project" value="TreeGrafter"/>
</dbReference>
<reference evidence="5" key="2">
    <citation type="submission" date="2025-09" db="UniProtKB">
        <authorList>
            <consortium name="Ensembl"/>
        </authorList>
    </citation>
    <scope>IDENTIFICATION</scope>
</reference>
<evidence type="ECO:0000256" key="3">
    <source>
        <dbReference type="ARBA" id="ARBA00023136"/>
    </source>
</evidence>
<dbReference type="InParanoid" id="A0A3Q3EH50"/>
<feature type="domain" description="Immunoglobulin" evidence="4">
    <location>
        <begin position="14"/>
        <end position="109"/>
    </location>
</feature>